<dbReference type="PANTHER" id="PTHR43471">
    <property type="entry name" value="ABC TRANSPORTER PERMEASE"/>
    <property type="match status" value="1"/>
</dbReference>
<feature type="transmembrane region" description="Helical" evidence="1">
    <location>
        <begin position="280"/>
        <end position="304"/>
    </location>
</feature>
<dbReference type="GO" id="GO:0005886">
    <property type="term" value="C:plasma membrane"/>
    <property type="evidence" value="ECO:0007669"/>
    <property type="project" value="UniProtKB-SubCell"/>
</dbReference>
<proteinExistence type="predicted"/>
<evidence type="ECO:0000313" key="2">
    <source>
        <dbReference type="EMBL" id="CUN02689.1"/>
    </source>
</evidence>
<evidence type="ECO:0000313" key="3">
    <source>
        <dbReference type="Proteomes" id="UP000095390"/>
    </source>
</evidence>
<sequence length="354" mass="40915">MIAIFKREIRNYLKRPLFWVGVLLVIYGVFNATSPYLTTHYLTTGEEIINDQSNTSVEGEVYEGYIPATPEKHREVWHEKVKIKLTDVFGLTDSEAQNVIEKLESMNLKEAYAYLEQEYDWYGARYLYEDSTYYKGTAEEINAYLDKKLEDKTFSFYYARKFADFAGLYMVFFAIIMLAVLFLQDTKKHTYELLHTKPVTAGKYVMGKVSAGFTICLLVLTILNILFWVLCRIYTKDSGFEVRLWDFVASTVLYILPNMLMIVSIYTLISLIFKNPLPGVPLLILYMVYSNLGGTNAEGVYGYWGKPLAIMVRFPGQLFDTTPPPMALLNQSFLIIVSVVIILISIQIWKRRRI</sequence>
<accession>A0A173TKK8</accession>
<feature type="transmembrane region" description="Helical" evidence="1">
    <location>
        <begin position="204"/>
        <end position="227"/>
    </location>
</feature>
<feature type="transmembrane region" description="Helical" evidence="1">
    <location>
        <begin position="165"/>
        <end position="183"/>
    </location>
</feature>
<dbReference type="RefSeq" id="WP_022037030.1">
    <property type="nucleotide sequence ID" value="NZ_CYYC01000019.1"/>
</dbReference>
<dbReference type="AlphaFoldDB" id="A0A173TKK8"/>
<dbReference type="Pfam" id="PF12679">
    <property type="entry name" value="ABC2_membrane_2"/>
    <property type="match status" value="1"/>
</dbReference>
<dbReference type="OrthoDB" id="1769550at2"/>
<dbReference type="GO" id="GO:0140359">
    <property type="term" value="F:ABC-type transporter activity"/>
    <property type="evidence" value="ECO:0007669"/>
    <property type="project" value="InterPro"/>
</dbReference>
<keyword evidence="1" id="KW-0812">Transmembrane</keyword>
<gene>
    <name evidence="2" type="ORF">ERS852578_01734</name>
</gene>
<feature type="transmembrane region" description="Helical" evidence="1">
    <location>
        <begin position="12"/>
        <end position="30"/>
    </location>
</feature>
<keyword evidence="1" id="KW-1133">Transmembrane helix</keyword>
<dbReference type="Proteomes" id="UP000095390">
    <property type="component" value="Unassembled WGS sequence"/>
</dbReference>
<organism evidence="2 3">
    <name type="scientific">Anaerobutyricum hallii</name>
    <dbReference type="NCBI Taxonomy" id="39488"/>
    <lineage>
        <taxon>Bacteria</taxon>
        <taxon>Bacillati</taxon>
        <taxon>Bacillota</taxon>
        <taxon>Clostridia</taxon>
        <taxon>Lachnospirales</taxon>
        <taxon>Lachnospiraceae</taxon>
        <taxon>Anaerobutyricum</taxon>
    </lineage>
</organism>
<name>A0A173TKK8_9FIRM</name>
<evidence type="ECO:0000256" key="1">
    <source>
        <dbReference type="SAM" id="Phobius"/>
    </source>
</evidence>
<reference evidence="2 3" key="1">
    <citation type="submission" date="2015-09" db="EMBL/GenBank/DDBJ databases">
        <authorList>
            <consortium name="Pathogen Informatics"/>
        </authorList>
    </citation>
    <scope>NUCLEOTIDE SEQUENCE [LARGE SCALE GENOMIC DNA]</scope>
    <source>
        <strain evidence="2 3">2789STDY5834966</strain>
    </source>
</reference>
<feature type="transmembrane region" description="Helical" evidence="1">
    <location>
        <begin position="247"/>
        <end position="273"/>
    </location>
</feature>
<protein>
    <submittedName>
        <fullName evidence="2">ABC-type transport system involved in multi-copper enzyme maturation, permease component</fullName>
    </submittedName>
</protein>
<dbReference type="EMBL" id="CYYC01000019">
    <property type="protein sequence ID" value="CUN02689.1"/>
    <property type="molecule type" value="Genomic_DNA"/>
</dbReference>
<feature type="transmembrane region" description="Helical" evidence="1">
    <location>
        <begin position="328"/>
        <end position="349"/>
    </location>
</feature>
<keyword evidence="1" id="KW-0472">Membrane</keyword>